<keyword evidence="3 8" id="KW-1134">Transmembrane beta strand</keyword>
<dbReference type="PROSITE" id="PS52016">
    <property type="entry name" value="TONB_DEPENDENT_REC_3"/>
    <property type="match status" value="1"/>
</dbReference>
<dbReference type="Pfam" id="PF07715">
    <property type="entry name" value="Plug"/>
    <property type="match status" value="1"/>
</dbReference>
<dbReference type="InterPro" id="IPR000531">
    <property type="entry name" value="Beta-barrel_TonB"/>
</dbReference>
<feature type="signal peptide" evidence="10">
    <location>
        <begin position="1"/>
        <end position="24"/>
    </location>
</feature>
<dbReference type="PANTHER" id="PTHR47234:SF2">
    <property type="entry name" value="TONB-DEPENDENT RECEPTOR"/>
    <property type="match status" value="1"/>
</dbReference>
<comment type="similarity">
    <text evidence="8 9">Belongs to the TonB-dependent receptor family.</text>
</comment>
<keyword evidence="16" id="KW-1185">Reference proteome</keyword>
<sequence>MEQKGMAVIKKMILAQLTSSVVFAAPVLAQSLQGASASVSAAASTLAVPSGAATTGPSGDKVTQLQGVEVTGSLIRSSDRTGFNQVQSVTQNDIQRSGATTVSNFLRDISANSASSWGEDTVLMNQAPGGAGIALRGMSMKYSLVLIDGQRAAPYAFGVGGTDTFFDINTVPINAVDRIEIVKTGAVSQYGSDAIAGVVNIITKKDFQGLQLGGSLGGAQHGGQGMTNFSLLGGIGDLNVDRFNVTAALDVYHASGVTLAQRGMTSNENYAELPGGLFAQPSSFFTTASGPQALSPCGPTGLMTSAANNLQTQTPGTVCSQNGAKAQSLAPQVEHTSAKVHADFKLGVYVVAFADLWASYNTTSLASGLAGFGTDALVPSFYYADRGFTAFSPTVGGNALTYYFPDAQDWDTTSVFYRFSSGVKGSFGTRNFGDWDWSASYGHSQSEVSNTFTSQVNASAVLDYTNEVTPATFSAETLDDLPGVLGASRDRGVSKLDTLDATASTSNLLSMPAGDVGMGFGVQLQHQSEYIAPGSTGFVNPFTQAVNGERNMAAAYYQIDVPLLSELTFSQSGRYDYYGNFGGVYSPRLALRYQPMNALTVYASYDRGFRAPTLIELYQTASVTSQPVGARNVDEYFVGNPDLKPEHTENYNVGFQLSPTASTDVGLDWYKIDVTKVIGQPSIVAEVNANPGQTIYYLGYENLAYLRTDGFEATFKQGFPTKIGTFTLSGDWAYVRRFKMPINGIAADLAGNNDANDTVFGGAFPRWKGNTELSWTHREWTTTLTWQFTGPYAQEIVSGPNVASYSQLDLLVSYGGFRNWKLYAGINNILDRAPPYDASWTYVNRGYFDPSLYSYMGRYGQIGATYRF</sequence>
<dbReference type="EMBL" id="JADIKK010000008">
    <property type="protein sequence ID" value="MFK2876224.1"/>
    <property type="molecule type" value="Genomic_DNA"/>
</dbReference>
<keyword evidence="2 8" id="KW-0813">Transport</keyword>
<dbReference type="InterPro" id="IPR037066">
    <property type="entry name" value="Plug_dom_sf"/>
</dbReference>
<evidence type="ECO:0000256" key="9">
    <source>
        <dbReference type="RuleBase" id="RU003357"/>
    </source>
</evidence>
<dbReference type="InterPro" id="IPR012910">
    <property type="entry name" value="Plug_dom"/>
</dbReference>
<dbReference type="InterPro" id="IPR039426">
    <property type="entry name" value="TonB-dep_rcpt-like"/>
</dbReference>
<keyword evidence="6 8" id="KW-0472">Membrane</keyword>
<evidence type="ECO:0000313" key="15">
    <source>
        <dbReference type="EMBL" id="MFK2879789.1"/>
    </source>
</evidence>
<evidence type="ECO:0000313" key="14">
    <source>
        <dbReference type="EMBL" id="MFK2876224.1"/>
    </source>
</evidence>
<evidence type="ECO:0000256" key="2">
    <source>
        <dbReference type="ARBA" id="ARBA00022448"/>
    </source>
</evidence>
<dbReference type="Proteomes" id="UP001620339">
    <property type="component" value="Unassembled WGS sequence"/>
</dbReference>
<name>A0ABW8J0H3_9GAMM</name>
<comment type="subcellular location">
    <subcellularLocation>
        <location evidence="1 8">Cell outer membrane</location>
        <topology evidence="1 8">Multi-pass membrane protein</topology>
    </subcellularLocation>
</comment>
<dbReference type="CDD" id="cd01347">
    <property type="entry name" value="ligand_gated_channel"/>
    <property type="match status" value="1"/>
</dbReference>
<evidence type="ECO:0000256" key="1">
    <source>
        <dbReference type="ARBA" id="ARBA00004571"/>
    </source>
</evidence>
<accession>A0ABW8J0H3</accession>
<comment type="caution">
    <text evidence="13">The sequence shown here is derived from an EMBL/GenBank/DDBJ whole genome shotgun (WGS) entry which is preliminary data.</text>
</comment>
<evidence type="ECO:0000256" key="4">
    <source>
        <dbReference type="ARBA" id="ARBA00022692"/>
    </source>
</evidence>
<dbReference type="EMBL" id="JADIKK010000007">
    <property type="protein sequence ID" value="MFK2875770.1"/>
    <property type="molecule type" value="Genomic_DNA"/>
</dbReference>
<evidence type="ECO:0000313" key="13">
    <source>
        <dbReference type="EMBL" id="MFK2875770.1"/>
    </source>
</evidence>
<keyword evidence="5 9" id="KW-0798">TonB box</keyword>
<dbReference type="SUPFAM" id="SSF56935">
    <property type="entry name" value="Porins"/>
    <property type="match status" value="1"/>
</dbReference>
<dbReference type="PANTHER" id="PTHR47234">
    <property type="match status" value="1"/>
</dbReference>
<feature type="chain" id="PRO_5045033808" evidence="10">
    <location>
        <begin position="25"/>
        <end position="868"/>
    </location>
</feature>
<evidence type="ECO:0000256" key="10">
    <source>
        <dbReference type="SAM" id="SignalP"/>
    </source>
</evidence>
<evidence type="ECO:0000256" key="7">
    <source>
        <dbReference type="ARBA" id="ARBA00023237"/>
    </source>
</evidence>
<feature type="domain" description="TonB-dependent receptor-like beta-barrel" evidence="11">
    <location>
        <begin position="397"/>
        <end position="829"/>
    </location>
</feature>
<reference evidence="13 16" key="1">
    <citation type="submission" date="2020-10" db="EMBL/GenBank/DDBJ databases">
        <title>Phylogeny of dyella-like bacteria.</title>
        <authorList>
            <person name="Fu J."/>
        </authorList>
    </citation>
    <scope>NUCLEOTIDE SEQUENCE [LARGE SCALE GENOMIC DNA]</scope>
    <source>
        <strain evidence="13 16">KACC 19113</strain>
    </source>
</reference>
<dbReference type="Gene3D" id="2.40.170.20">
    <property type="entry name" value="TonB-dependent receptor, beta-barrel domain"/>
    <property type="match status" value="1"/>
</dbReference>
<proteinExistence type="inferred from homology"/>
<keyword evidence="4 8" id="KW-0812">Transmembrane</keyword>
<keyword evidence="10" id="KW-0732">Signal</keyword>
<keyword evidence="13" id="KW-0675">Receptor</keyword>
<evidence type="ECO:0000313" key="16">
    <source>
        <dbReference type="Proteomes" id="UP001620339"/>
    </source>
</evidence>
<feature type="domain" description="TonB-dependent receptor plug" evidence="12">
    <location>
        <begin position="85"/>
        <end position="198"/>
    </location>
</feature>
<dbReference type="Gene3D" id="2.170.130.10">
    <property type="entry name" value="TonB-dependent receptor, plug domain"/>
    <property type="match status" value="1"/>
</dbReference>
<dbReference type="InterPro" id="IPR036942">
    <property type="entry name" value="Beta-barrel_TonB_sf"/>
</dbReference>
<evidence type="ECO:0000259" key="11">
    <source>
        <dbReference type="Pfam" id="PF00593"/>
    </source>
</evidence>
<protein>
    <submittedName>
        <fullName evidence="13">TonB-dependent receptor</fullName>
    </submittedName>
</protein>
<evidence type="ECO:0000256" key="6">
    <source>
        <dbReference type="ARBA" id="ARBA00023136"/>
    </source>
</evidence>
<dbReference type="EMBL" id="JADIKK010000008">
    <property type="protein sequence ID" value="MFK2879789.1"/>
    <property type="molecule type" value="Genomic_DNA"/>
</dbReference>
<dbReference type="Pfam" id="PF00593">
    <property type="entry name" value="TonB_dep_Rec_b-barrel"/>
    <property type="match status" value="1"/>
</dbReference>
<organism evidence="13 16">
    <name type="scientific">Rhodanobacter hydrolyticus</name>
    <dbReference type="NCBI Taxonomy" id="2250595"/>
    <lineage>
        <taxon>Bacteria</taxon>
        <taxon>Pseudomonadati</taxon>
        <taxon>Pseudomonadota</taxon>
        <taxon>Gammaproteobacteria</taxon>
        <taxon>Lysobacterales</taxon>
        <taxon>Rhodanobacteraceae</taxon>
        <taxon>Rhodanobacter</taxon>
    </lineage>
</organism>
<keyword evidence="7 8" id="KW-0998">Cell outer membrane</keyword>
<gene>
    <name evidence="13" type="ORF">ISP25_01620</name>
    <name evidence="14" type="ORF">ISP25_03980</name>
    <name evidence="15" type="ORF">ISP25_22240</name>
</gene>
<evidence type="ECO:0000256" key="3">
    <source>
        <dbReference type="ARBA" id="ARBA00022452"/>
    </source>
</evidence>
<evidence type="ECO:0000256" key="8">
    <source>
        <dbReference type="PROSITE-ProRule" id="PRU01360"/>
    </source>
</evidence>
<evidence type="ECO:0000256" key="5">
    <source>
        <dbReference type="ARBA" id="ARBA00023077"/>
    </source>
</evidence>
<evidence type="ECO:0000259" key="12">
    <source>
        <dbReference type="Pfam" id="PF07715"/>
    </source>
</evidence>